<keyword evidence="3" id="KW-1185">Reference proteome</keyword>
<dbReference type="InterPro" id="IPR040676">
    <property type="entry name" value="DUF5641"/>
</dbReference>
<dbReference type="AlphaFoldDB" id="A0A8B6CE43"/>
<evidence type="ECO:0000313" key="2">
    <source>
        <dbReference type="EMBL" id="VDI03148.1"/>
    </source>
</evidence>
<dbReference type="Proteomes" id="UP000596742">
    <property type="component" value="Unassembled WGS sequence"/>
</dbReference>
<accession>A0A8B6CE43</accession>
<dbReference type="Pfam" id="PF18701">
    <property type="entry name" value="DUF5641"/>
    <property type="match status" value="1"/>
</dbReference>
<name>A0A8B6CE43_MYTGA</name>
<dbReference type="EMBL" id="UYJE01001565">
    <property type="protein sequence ID" value="VDI03148.1"/>
    <property type="molecule type" value="Genomic_DNA"/>
</dbReference>
<protein>
    <recommendedName>
        <fullName evidence="1">DUF5641 domain-containing protein</fullName>
    </recommendedName>
</protein>
<feature type="domain" description="DUF5641" evidence="1">
    <location>
        <begin position="2"/>
        <end position="53"/>
    </location>
</feature>
<comment type="caution">
    <text evidence="2">The sequence shown here is derived from an EMBL/GenBank/DDBJ whole genome shotgun (WGS) entry which is preliminary data.</text>
</comment>
<evidence type="ECO:0000313" key="3">
    <source>
        <dbReference type="Proteomes" id="UP000596742"/>
    </source>
</evidence>
<dbReference type="OrthoDB" id="6145901at2759"/>
<sequence>MKDQDTPRNSWPVGLVDRIFPSSDGKIRKVEVAIVKDGKRTTYTRPITELVTLLEVD</sequence>
<proteinExistence type="predicted"/>
<reference evidence="2" key="1">
    <citation type="submission" date="2018-11" db="EMBL/GenBank/DDBJ databases">
        <authorList>
            <person name="Alioto T."/>
            <person name="Alioto T."/>
        </authorList>
    </citation>
    <scope>NUCLEOTIDE SEQUENCE</scope>
</reference>
<evidence type="ECO:0000259" key="1">
    <source>
        <dbReference type="Pfam" id="PF18701"/>
    </source>
</evidence>
<organism evidence="2 3">
    <name type="scientific">Mytilus galloprovincialis</name>
    <name type="common">Mediterranean mussel</name>
    <dbReference type="NCBI Taxonomy" id="29158"/>
    <lineage>
        <taxon>Eukaryota</taxon>
        <taxon>Metazoa</taxon>
        <taxon>Spiralia</taxon>
        <taxon>Lophotrochozoa</taxon>
        <taxon>Mollusca</taxon>
        <taxon>Bivalvia</taxon>
        <taxon>Autobranchia</taxon>
        <taxon>Pteriomorphia</taxon>
        <taxon>Mytilida</taxon>
        <taxon>Mytiloidea</taxon>
        <taxon>Mytilidae</taxon>
        <taxon>Mytilinae</taxon>
        <taxon>Mytilus</taxon>
    </lineage>
</organism>
<gene>
    <name evidence="2" type="ORF">MGAL_10B034746</name>
</gene>